<evidence type="ECO:0000313" key="3">
    <source>
        <dbReference type="Proteomes" id="UP000075578"/>
    </source>
</evidence>
<evidence type="ECO:0000256" key="1">
    <source>
        <dbReference type="SAM" id="Coils"/>
    </source>
</evidence>
<name>A0A150J987_9EURY</name>
<keyword evidence="1" id="KW-0175">Coiled coil</keyword>
<organism evidence="2 3">
    <name type="scientific">Candidatus Methanofastidiosum methylothiophilum</name>
    <dbReference type="NCBI Taxonomy" id="1705564"/>
    <lineage>
        <taxon>Archaea</taxon>
        <taxon>Methanobacteriati</taxon>
        <taxon>Methanobacteriota</taxon>
        <taxon>Stenosarchaea group</taxon>
        <taxon>Candidatus Methanofastidiosia</taxon>
        <taxon>Candidatus Methanofastidiosales</taxon>
        <taxon>Candidatus Methanofastidiosaceae</taxon>
        <taxon>Candidatus Methanofastidiosum</taxon>
    </lineage>
</organism>
<proteinExistence type="predicted"/>
<evidence type="ECO:0000313" key="2">
    <source>
        <dbReference type="EMBL" id="KYC53797.1"/>
    </source>
</evidence>
<comment type="caution">
    <text evidence="2">The sequence shown here is derived from an EMBL/GenBank/DDBJ whole genome shotgun (WGS) entry which is preliminary data.</text>
</comment>
<feature type="coiled-coil region" evidence="1">
    <location>
        <begin position="123"/>
        <end position="157"/>
    </location>
</feature>
<gene>
    <name evidence="2" type="ORF">AMQ74_00297</name>
</gene>
<dbReference type="EMBL" id="LNGD01000009">
    <property type="protein sequence ID" value="KYC53797.1"/>
    <property type="molecule type" value="Genomic_DNA"/>
</dbReference>
<protein>
    <recommendedName>
        <fullName evidence="4">DUF5667 domain-containing protein</fullName>
    </recommendedName>
</protein>
<sequence length="163" mass="18835">MKINKALIVGMILVFLLPLCLNTSLDNWNASIKVANMHLAKGIEYYNISSNAYSIKDMDNVTYYADKSIEEFSITLIALKNGLKEAQKSKKDWLVAYTTYYIKKVEALNNAAVELKILKQYYLNEQEDGIIQSMDNIKQKEEEFKAYDLKMESIKRAHISEFQ</sequence>
<accession>A0A150J987</accession>
<reference evidence="2 3" key="1">
    <citation type="journal article" date="2016" name="ISME J.">
        <title>Chasing the elusive Euryarchaeota class WSA2: genomes reveal a uniquely fastidious methyl-reducing methanogen.</title>
        <authorList>
            <person name="Nobu M.K."/>
            <person name="Narihiro T."/>
            <person name="Kuroda K."/>
            <person name="Mei R."/>
            <person name="Liu W.T."/>
        </authorList>
    </citation>
    <scope>NUCLEOTIDE SEQUENCE [LARGE SCALE GENOMIC DNA]</scope>
    <source>
        <strain evidence="2">U1lsi0528_Bin089</strain>
    </source>
</reference>
<dbReference type="AlphaFoldDB" id="A0A150J987"/>
<evidence type="ECO:0008006" key="4">
    <source>
        <dbReference type="Google" id="ProtNLM"/>
    </source>
</evidence>
<dbReference type="Proteomes" id="UP000075578">
    <property type="component" value="Unassembled WGS sequence"/>
</dbReference>